<gene>
    <name evidence="2" type="ORF">WNY77_17725</name>
</gene>
<comment type="caution">
    <text evidence="2">The sequence shown here is derived from an EMBL/GenBank/DDBJ whole genome shotgun (WGS) entry which is preliminary data.</text>
</comment>
<feature type="signal peptide" evidence="1">
    <location>
        <begin position="1"/>
        <end position="23"/>
    </location>
</feature>
<evidence type="ECO:0000313" key="2">
    <source>
        <dbReference type="EMBL" id="MEM5499256.1"/>
    </source>
</evidence>
<proteinExistence type="predicted"/>
<evidence type="ECO:0000313" key="3">
    <source>
        <dbReference type="Proteomes" id="UP001461163"/>
    </source>
</evidence>
<reference evidence="2 3" key="1">
    <citation type="submission" date="2024-03" db="EMBL/GenBank/DDBJ databases">
        <title>Community enrichment and isolation of bacterial strains for fucoidan degradation.</title>
        <authorList>
            <person name="Sichert A."/>
        </authorList>
    </citation>
    <scope>NUCLEOTIDE SEQUENCE [LARGE SCALE GENOMIC DNA]</scope>
    <source>
        <strain evidence="2 3">AS12</strain>
    </source>
</reference>
<keyword evidence="1" id="KW-0732">Signal</keyword>
<dbReference type="EMBL" id="JBBMQS010000012">
    <property type="protein sequence ID" value="MEM5499256.1"/>
    <property type="molecule type" value="Genomic_DNA"/>
</dbReference>
<feature type="chain" id="PRO_5046789208" evidence="1">
    <location>
        <begin position="24"/>
        <end position="111"/>
    </location>
</feature>
<evidence type="ECO:0000256" key="1">
    <source>
        <dbReference type="SAM" id="SignalP"/>
    </source>
</evidence>
<dbReference type="InterPro" id="IPR022193">
    <property type="entry name" value="DUF3718"/>
</dbReference>
<keyword evidence="3" id="KW-1185">Reference proteome</keyword>
<protein>
    <submittedName>
        <fullName evidence="2">DUF3718 domain-containing protein</fullName>
    </submittedName>
</protein>
<sequence length="111" mass="12035">MKTLTKTIAASLLSFAVLGATHASPELVPTDNEAGTKLCIAATTGSVIKMNKAMKSSKVTKRYVTDKMTCNGQDMVAFVEQYGEKVEKMNNFLTNGKYSEERNVIASVKAH</sequence>
<accession>A0ABU9SZF3</accession>
<name>A0ABU9SZF3_9ALTE</name>
<dbReference type="Pfam" id="PF12514">
    <property type="entry name" value="DUF3718"/>
    <property type="match status" value="1"/>
</dbReference>
<organism evidence="2 3">
    <name type="scientific">Paraglaciecola mesophila</name>
    <dbReference type="NCBI Taxonomy" id="197222"/>
    <lineage>
        <taxon>Bacteria</taxon>
        <taxon>Pseudomonadati</taxon>
        <taxon>Pseudomonadota</taxon>
        <taxon>Gammaproteobacteria</taxon>
        <taxon>Alteromonadales</taxon>
        <taxon>Alteromonadaceae</taxon>
        <taxon>Paraglaciecola</taxon>
    </lineage>
</organism>
<dbReference type="RefSeq" id="WP_006990610.1">
    <property type="nucleotide sequence ID" value="NZ_JBBMQS010000012.1"/>
</dbReference>
<dbReference type="Proteomes" id="UP001461163">
    <property type="component" value="Unassembled WGS sequence"/>
</dbReference>